<dbReference type="CDD" id="cd16899">
    <property type="entry name" value="LYZ_C_invert"/>
    <property type="match status" value="1"/>
</dbReference>
<dbReference type="InterPro" id="IPR019799">
    <property type="entry name" value="Glyco_hydro_22_CS"/>
</dbReference>
<evidence type="ECO:0000256" key="9">
    <source>
        <dbReference type="ARBA" id="ARBA00023157"/>
    </source>
</evidence>
<dbReference type="GO" id="GO:0005737">
    <property type="term" value="C:cytoplasm"/>
    <property type="evidence" value="ECO:0007669"/>
    <property type="project" value="TreeGrafter"/>
</dbReference>
<evidence type="ECO:0000313" key="16">
    <source>
        <dbReference type="Proteomes" id="UP001159042"/>
    </source>
</evidence>
<feature type="transmembrane region" description="Helical" evidence="13">
    <location>
        <begin position="12"/>
        <end position="33"/>
    </location>
</feature>
<feature type="transmembrane region" description="Helical" evidence="13">
    <location>
        <begin position="929"/>
        <end position="951"/>
    </location>
</feature>
<keyword evidence="7 13" id="KW-1133">Transmembrane helix</keyword>
<evidence type="ECO:0000256" key="3">
    <source>
        <dbReference type="ARBA" id="ARBA00022475"/>
    </source>
</evidence>
<dbReference type="GO" id="GO:0005886">
    <property type="term" value="C:plasma membrane"/>
    <property type="evidence" value="ECO:0007669"/>
    <property type="project" value="UniProtKB-SubCell"/>
</dbReference>
<keyword evidence="4" id="KW-0716">Sensory transduction</keyword>
<protein>
    <recommendedName>
        <fullName evidence="12">Sensory neuron membrane protein 2</fullName>
    </recommendedName>
</protein>
<dbReference type="GO" id="GO:0005044">
    <property type="term" value="F:scavenger receptor activity"/>
    <property type="evidence" value="ECO:0007669"/>
    <property type="project" value="TreeGrafter"/>
</dbReference>
<evidence type="ECO:0000256" key="7">
    <source>
        <dbReference type="ARBA" id="ARBA00022989"/>
    </source>
</evidence>
<evidence type="ECO:0000256" key="12">
    <source>
        <dbReference type="ARBA" id="ARBA00040645"/>
    </source>
</evidence>
<dbReference type="Pfam" id="PF00062">
    <property type="entry name" value="Lys"/>
    <property type="match status" value="1"/>
</dbReference>
<evidence type="ECO:0000256" key="13">
    <source>
        <dbReference type="SAM" id="Phobius"/>
    </source>
</evidence>
<dbReference type="EMBL" id="JANEYG010000007">
    <property type="protein sequence ID" value="KAJ8922400.1"/>
    <property type="molecule type" value="Genomic_DNA"/>
</dbReference>
<dbReference type="InterPro" id="IPR002159">
    <property type="entry name" value="CD36_fam"/>
</dbReference>
<evidence type="ECO:0000256" key="2">
    <source>
        <dbReference type="ARBA" id="ARBA00010532"/>
    </source>
</evidence>
<keyword evidence="11" id="KW-0325">Glycoprotein</keyword>
<comment type="similarity">
    <text evidence="2">Belongs to the CD36 family.</text>
</comment>
<dbReference type="InterPro" id="IPR001916">
    <property type="entry name" value="Glyco_hydro_22"/>
</dbReference>
<organism evidence="15 16">
    <name type="scientific">Exocentrus adspersus</name>
    <dbReference type="NCBI Taxonomy" id="1586481"/>
    <lineage>
        <taxon>Eukaryota</taxon>
        <taxon>Metazoa</taxon>
        <taxon>Ecdysozoa</taxon>
        <taxon>Arthropoda</taxon>
        <taxon>Hexapoda</taxon>
        <taxon>Insecta</taxon>
        <taxon>Pterygota</taxon>
        <taxon>Neoptera</taxon>
        <taxon>Endopterygota</taxon>
        <taxon>Coleoptera</taxon>
        <taxon>Polyphaga</taxon>
        <taxon>Cucujiformia</taxon>
        <taxon>Chrysomeloidea</taxon>
        <taxon>Cerambycidae</taxon>
        <taxon>Lamiinae</taxon>
        <taxon>Acanthocinini</taxon>
        <taxon>Exocentrus</taxon>
    </lineage>
</organism>
<gene>
    <name evidence="15" type="ORF">NQ315_004345</name>
</gene>
<dbReference type="PRINTS" id="PR01609">
    <property type="entry name" value="CD36FAMILY"/>
</dbReference>
<comment type="caution">
    <text evidence="15">The sequence shown here is derived from an EMBL/GenBank/DDBJ whole genome shotgun (WGS) entry which is preliminary data.</text>
</comment>
<evidence type="ECO:0000256" key="1">
    <source>
        <dbReference type="ARBA" id="ARBA00004236"/>
    </source>
</evidence>
<dbReference type="PROSITE" id="PS51348">
    <property type="entry name" value="GLYCOSYL_HYDROL_F22_2"/>
    <property type="match status" value="1"/>
</dbReference>
<keyword evidence="9" id="KW-1015">Disulfide bond</keyword>
<keyword evidence="8 13" id="KW-0472">Membrane</keyword>
<dbReference type="GO" id="GO:0007608">
    <property type="term" value="P:sensory perception of smell"/>
    <property type="evidence" value="ECO:0007669"/>
    <property type="project" value="UniProtKB-KW"/>
</dbReference>
<dbReference type="Pfam" id="PF01130">
    <property type="entry name" value="CD36"/>
    <property type="match status" value="2"/>
</dbReference>
<keyword evidence="16" id="KW-1185">Reference proteome</keyword>
<evidence type="ECO:0000256" key="10">
    <source>
        <dbReference type="ARBA" id="ARBA00023170"/>
    </source>
</evidence>
<name>A0AAV8W8L8_9CUCU</name>
<evidence type="ECO:0000256" key="6">
    <source>
        <dbReference type="ARBA" id="ARBA00022725"/>
    </source>
</evidence>
<reference evidence="15 16" key="1">
    <citation type="journal article" date="2023" name="Insect Mol. Biol.">
        <title>Genome sequencing provides insights into the evolution of gene families encoding plant cell wall-degrading enzymes in longhorned beetles.</title>
        <authorList>
            <person name="Shin N.R."/>
            <person name="Okamura Y."/>
            <person name="Kirsch R."/>
            <person name="Pauchet Y."/>
        </authorList>
    </citation>
    <scope>NUCLEOTIDE SEQUENCE [LARGE SCALE GENOMIC DNA]</scope>
    <source>
        <strain evidence="15">EAD_L_NR</strain>
    </source>
</reference>
<evidence type="ECO:0000256" key="4">
    <source>
        <dbReference type="ARBA" id="ARBA00022606"/>
    </source>
</evidence>
<evidence type="ECO:0000256" key="8">
    <source>
        <dbReference type="ARBA" id="ARBA00023136"/>
    </source>
</evidence>
<dbReference type="Proteomes" id="UP001159042">
    <property type="component" value="Unassembled WGS sequence"/>
</dbReference>
<feature type="domain" description="Glycosyl hydrolases family 22 (GH22)" evidence="14">
    <location>
        <begin position="462"/>
        <end position="480"/>
    </location>
</feature>
<proteinExistence type="inferred from homology"/>
<dbReference type="InterPro" id="IPR023346">
    <property type="entry name" value="Lysozyme-like_dom_sf"/>
</dbReference>
<keyword evidence="5 13" id="KW-0812">Transmembrane</keyword>
<dbReference type="SMART" id="SM00263">
    <property type="entry name" value="LYZ1"/>
    <property type="match status" value="1"/>
</dbReference>
<dbReference type="PANTHER" id="PTHR11923:SF109">
    <property type="entry name" value="SENSORY NEURON MEMBRANE PROTEIN 2"/>
    <property type="match status" value="1"/>
</dbReference>
<keyword evidence="6" id="KW-0552">Olfaction</keyword>
<evidence type="ECO:0000256" key="5">
    <source>
        <dbReference type="ARBA" id="ARBA00022692"/>
    </source>
</evidence>
<keyword evidence="10" id="KW-0675">Receptor</keyword>
<dbReference type="PROSITE" id="PS00128">
    <property type="entry name" value="GLYCOSYL_HYDROL_F22_1"/>
    <property type="match status" value="1"/>
</dbReference>
<dbReference type="PANTHER" id="PTHR11923">
    <property type="entry name" value="SCAVENGER RECEPTOR CLASS B TYPE-1 SR-B1"/>
    <property type="match status" value="1"/>
</dbReference>
<dbReference type="AlphaFoldDB" id="A0AAV8W8L8"/>
<evidence type="ECO:0000259" key="14">
    <source>
        <dbReference type="PROSITE" id="PS00128"/>
    </source>
</evidence>
<dbReference type="SUPFAM" id="SSF53955">
    <property type="entry name" value="Lysozyme-like"/>
    <property type="match status" value="1"/>
</dbReference>
<accession>A0AAV8W8L8</accession>
<dbReference type="Gene3D" id="1.10.530.10">
    <property type="match status" value="1"/>
</dbReference>
<comment type="subcellular location">
    <subcellularLocation>
        <location evidence="1">Cell membrane</location>
    </subcellularLocation>
</comment>
<evidence type="ECO:0000313" key="15">
    <source>
        <dbReference type="EMBL" id="KAJ8922400.1"/>
    </source>
</evidence>
<evidence type="ECO:0000256" key="11">
    <source>
        <dbReference type="ARBA" id="ARBA00023180"/>
    </source>
</evidence>
<sequence>MFSQFKLQFSNRALIAIAFFGFTLVCAGFYLGLKVFPDVVTNKIWEAKILTENTEQWDLFMEVPFPFTFKIYIFDVQNPEGILQGQKPVVKEAGPYIYKVYKWKSEVEWQGDDISYYSYMRFEFDKEASGIHTEEDRVTILNTAYNSMLLQVEATQPNMLSMLESVTPAIFGENDALFVKVKVKDYLFDGLKMCVNGGKDGGFAGDMACKQIMAKVNESNNMRVEGNTILFSNLYYKNATHQGRYTVHSGKDKREEAGVLKLYNGKSYITTWAGEKSLCNKIRGVTTIFPVRIEKSMVFESFAEDICRSMAIRFEKEQTVKGILGYRFVAGNDSFDVSKEENHCFCVNNTKTLQGEPGCPKNGVIDMTTCTGPVTMPPTISLLLLICSSTITVAKIYDRCELARELRYVHGLPSSNLSTWMCIVAHESIYDTAAMNPGSGDHGLFQISQLYWCSPPGDGFGCNAPCAVFRDDDISDDVKCAKRIFKEHSRISGDGFNAWAVYPLYCKGDTGRYVRSCFDNDVDNVIEEVTPIPVGEDEDDEGYEFPPLPSLPPPKILVEANEGYEFSTLPSTSPPNILDRGSEGYEFPPLPSLPSPQILDGGNEGYEFSPLSSTPSPNILTGGNAGYEFPPLPSPPPPKILDKGDEEYQFPALPTTTTARFEFRNRFGGFTSGFVVQPQTNFFVATPTVAPGVETVKPSLKPIGFFTQTSTTSRRPTRPPLVTFPVARPSIGSLLNIRPSRPTLRPFSKLTTTTADPNKNLFASSTTVQSTTLNVTTPTPPEVSYSETKNIYTVANGVVSTTKASTTTTGERERVQANSKTLGFLIKTDRFKVKAVDPEYLDSVAGMEPNASRHENYLILEPISGFPLEAGQRIQFNMFIKPYEDIPKLENVTRALIPLVWVEESTILGDDYIALLKNKLLKSLLVLNVIKWTMVGIGFASVMLSFFIFIYKKAP</sequence>
<keyword evidence="3" id="KW-1003">Cell membrane</keyword>